<reference evidence="2 3" key="1">
    <citation type="journal article" date="2014" name="Int. J. Syst. Evol. Microbiol.">
        <title>Listeria floridensis sp. nov., Listeria aquatica sp. nov., Listeria cornellensis sp. nov., Listeria riparia sp. nov. and Listeria grandensis sp. nov., from agricultural and natural environments.</title>
        <authorList>
            <person name="den Bakker H.C."/>
            <person name="Warchocki S."/>
            <person name="Wright E.M."/>
            <person name="Allred A.F."/>
            <person name="Ahlstrom C."/>
            <person name="Manuel C.S."/>
            <person name="Stasiewicz M.J."/>
            <person name="Burrell A."/>
            <person name="Roof S."/>
            <person name="Strawn L."/>
            <person name="Fortes E.D."/>
            <person name="Nightingale K.K."/>
            <person name="Kephart D."/>
            <person name="Wiedmann M."/>
        </authorList>
    </citation>
    <scope>NUCLEOTIDE SEQUENCE [LARGE SCALE GENOMIC DNA]</scope>
    <source>
        <strain evidence="3">FSL F6-969</strain>
    </source>
</reference>
<dbReference type="PATRIC" id="fig|1265820.5.peg.3482"/>
<evidence type="ECO:0000313" key="2">
    <source>
        <dbReference type="EMBL" id="EUJ25344.1"/>
    </source>
</evidence>
<dbReference type="PANTHER" id="PTHR24220:SF86">
    <property type="entry name" value="ABC TRANSPORTER ABCH.1"/>
    <property type="match status" value="1"/>
</dbReference>
<gene>
    <name evidence="2" type="ORF">PCORN_17669</name>
</gene>
<dbReference type="Proteomes" id="UP000019254">
    <property type="component" value="Unassembled WGS sequence"/>
</dbReference>
<accession>W7BE03</accession>
<dbReference type="GO" id="GO:0005886">
    <property type="term" value="C:plasma membrane"/>
    <property type="evidence" value="ECO:0007669"/>
    <property type="project" value="TreeGrafter"/>
</dbReference>
<dbReference type="PANTHER" id="PTHR24220">
    <property type="entry name" value="IMPORT ATP-BINDING PROTEIN"/>
    <property type="match status" value="1"/>
</dbReference>
<dbReference type="STRING" id="1265820.PCORN_17669"/>
<evidence type="ECO:0000259" key="1">
    <source>
        <dbReference type="Pfam" id="PF00005"/>
    </source>
</evidence>
<dbReference type="AlphaFoldDB" id="W7BE03"/>
<name>W7BE03_9LIST</name>
<organism evidence="2 3">
    <name type="scientific">Listeria cornellensis FSL F6-0969</name>
    <dbReference type="NCBI Taxonomy" id="1265820"/>
    <lineage>
        <taxon>Bacteria</taxon>
        <taxon>Bacillati</taxon>
        <taxon>Bacillota</taxon>
        <taxon>Bacilli</taxon>
        <taxon>Bacillales</taxon>
        <taxon>Listeriaceae</taxon>
        <taxon>Listeria</taxon>
    </lineage>
</organism>
<sequence>MIEFKNVTKTFKSGGNEITALDDVSLTIEKGDIFGVVGFSGAGKSTLIRTVNLLERPTKGSVAVAGTDLTTLKSKELRAERKKDRYDFSTF</sequence>
<protein>
    <submittedName>
        <fullName evidence="2">ABC transporter family protein</fullName>
    </submittedName>
</protein>
<dbReference type="GO" id="GO:0016887">
    <property type="term" value="F:ATP hydrolysis activity"/>
    <property type="evidence" value="ECO:0007669"/>
    <property type="project" value="InterPro"/>
</dbReference>
<dbReference type="InterPro" id="IPR027417">
    <property type="entry name" value="P-loop_NTPase"/>
</dbReference>
<evidence type="ECO:0000313" key="3">
    <source>
        <dbReference type="Proteomes" id="UP000019254"/>
    </source>
</evidence>
<dbReference type="EMBL" id="AODE01000044">
    <property type="protein sequence ID" value="EUJ25344.1"/>
    <property type="molecule type" value="Genomic_DNA"/>
</dbReference>
<proteinExistence type="predicted"/>
<keyword evidence="3" id="KW-1185">Reference proteome</keyword>
<dbReference type="InterPro" id="IPR015854">
    <property type="entry name" value="ABC_transpr_LolD-like"/>
</dbReference>
<dbReference type="SUPFAM" id="SSF52540">
    <property type="entry name" value="P-loop containing nucleoside triphosphate hydrolases"/>
    <property type="match status" value="1"/>
</dbReference>
<feature type="domain" description="ABC transporter" evidence="1">
    <location>
        <begin position="21"/>
        <end position="80"/>
    </location>
</feature>
<comment type="caution">
    <text evidence="2">The sequence shown here is derived from an EMBL/GenBank/DDBJ whole genome shotgun (WGS) entry which is preliminary data.</text>
</comment>
<dbReference type="Gene3D" id="3.40.50.300">
    <property type="entry name" value="P-loop containing nucleotide triphosphate hydrolases"/>
    <property type="match status" value="1"/>
</dbReference>
<dbReference type="InterPro" id="IPR003439">
    <property type="entry name" value="ABC_transporter-like_ATP-bd"/>
</dbReference>
<dbReference type="GO" id="GO:0005524">
    <property type="term" value="F:ATP binding"/>
    <property type="evidence" value="ECO:0007669"/>
    <property type="project" value="InterPro"/>
</dbReference>
<dbReference type="GO" id="GO:0022857">
    <property type="term" value="F:transmembrane transporter activity"/>
    <property type="evidence" value="ECO:0007669"/>
    <property type="project" value="TreeGrafter"/>
</dbReference>
<dbReference type="Pfam" id="PF00005">
    <property type="entry name" value="ABC_tran"/>
    <property type="match status" value="1"/>
</dbReference>